<dbReference type="AlphaFoldDB" id="A0A0H3WSD3"/>
<dbReference type="OrthoDB" id="8939307at2"/>
<sequence>MEAFILLARGDLVPPESVDLPVDRSIDTRYPRVTIHEQGTSERGALHYDGCMRAWCYDGEEKKRFLPVDVKLDSLEGSPFWWSVRGEVRSPVASHAAFDEALRLTFRSNLPNGTYDVESPPDANVTMIYQLTFRDPPNYPGQDVHLTISAMSGKVTLCNDPANYLMAGAFDEVVIPVPALRPLIGAGPRWPYKIYVRCGYFEVMRP</sequence>
<evidence type="ECO:0000313" key="2">
    <source>
        <dbReference type="Proteomes" id="UP000035651"/>
    </source>
</evidence>
<accession>A0A0H3WSD3</accession>
<evidence type="ECO:0000313" key="1">
    <source>
        <dbReference type="EMBL" id="AKM29466.1"/>
    </source>
</evidence>
<dbReference type="PATRIC" id="fig|656179.3.peg.873"/>
<dbReference type="RefSeq" id="WP_047905405.1">
    <property type="nucleotide sequence ID" value="NZ_CP011807.3"/>
</dbReference>
<dbReference type="KEGG" id="pfg:AB870_03950"/>
<keyword evidence="2" id="KW-1185">Reference proteome</keyword>
<protein>
    <submittedName>
        <fullName evidence="1">Uncharacterized protein</fullName>
    </submittedName>
</protein>
<dbReference type="Proteomes" id="UP000035651">
    <property type="component" value="Chromosome"/>
</dbReference>
<reference evidence="1" key="1">
    <citation type="submission" date="2016-06" db="EMBL/GenBank/DDBJ databases">
        <title>Complete Genome Sequence of Pandoraea faecigallinarum DSM-23572.</title>
        <authorList>
            <person name="Yong D."/>
            <person name="Ee R."/>
            <person name="Lim Y.-L."/>
            <person name="Yin W.-F."/>
            <person name="Chan K.-G."/>
        </authorList>
    </citation>
    <scope>NUCLEOTIDE SEQUENCE</scope>
    <source>
        <strain evidence="1">DSM 23572</strain>
    </source>
</reference>
<gene>
    <name evidence="1" type="ORF">AB870_03950</name>
</gene>
<organism evidence="1 2">
    <name type="scientific">Pandoraea faecigallinarum</name>
    <dbReference type="NCBI Taxonomy" id="656179"/>
    <lineage>
        <taxon>Bacteria</taxon>
        <taxon>Pseudomonadati</taxon>
        <taxon>Pseudomonadota</taxon>
        <taxon>Betaproteobacteria</taxon>
        <taxon>Burkholderiales</taxon>
        <taxon>Burkholderiaceae</taxon>
        <taxon>Pandoraea</taxon>
    </lineage>
</organism>
<proteinExistence type="predicted"/>
<dbReference type="EMBL" id="CP011807">
    <property type="protein sequence ID" value="AKM29466.1"/>
    <property type="molecule type" value="Genomic_DNA"/>
</dbReference>
<name>A0A0H3WSD3_9BURK</name>